<sequence>MVQKTTVTLIDDLDENITEDVQTVTFAHEGKTYEIDLGAENRQALDDALASYKAVARKAGRSTTSPSPRRTRVASDAGAIREWAAANGIEVNDRGRIPANIREQFDAAQK</sequence>
<name>A0AA37XI25_9MICO</name>
<dbReference type="RefSeq" id="WP_284253012.1">
    <property type="nucleotide sequence ID" value="NZ_BSUM01000005.1"/>
</dbReference>
<dbReference type="Gene3D" id="3.30.60.230">
    <property type="entry name" value="Lsr2, dimerization domain"/>
    <property type="match status" value="1"/>
</dbReference>
<feature type="domain" description="Lsr2 DNA-binding" evidence="3">
    <location>
        <begin position="74"/>
        <end position="108"/>
    </location>
</feature>
<keyword evidence="1" id="KW-0238">DNA-binding</keyword>
<dbReference type="InterPro" id="IPR042261">
    <property type="entry name" value="Lsr2-like_dimerization"/>
</dbReference>
<evidence type="ECO:0000256" key="1">
    <source>
        <dbReference type="ARBA" id="ARBA00023125"/>
    </source>
</evidence>
<protein>
    <submittedName>
        <fullName evidence="4">Lsr2 family protein</fullName>
    </submittedName>
</protein>
<gene>
    <name evidence="4" type="ORF">GCM10025875_37570</name>
</gene>
<organism evidence="4 5">
    <name type="scientific">Litorihabitans aurantiacus</name>
    <dbReference type="NCBI Taxonomy" id="1930061"/>
    <lineage>
        <taxon>Bacteria</taxon>
        <taxon>Bacillati</taxon>
        <taxon>Actinomycetota</taxon>
        <taxon>Actinomycetes</taxon>
        <taxon>Micrococcales</taxon>
        <taxon>Beutenbergiaceae</taxon>
        <taxon>Litorihabitans</taxon>
    </lineage>
</organism>
<dbReference type="EMBL" id="BSUM01000005">
    <property type="protein sequence ID" value="GMA33765.1"/>
    <property type="molecule type" value="Genomic_DNA"/>
</dbReference>
<proteinExistence type="predicted"/>
<comment type="caution">
    <text evidence="4">The sequence shown here is derived from an EMBL/GenBank/DDBJ whole genome shotgun (WGS) entry which is preliminary data.</text>
</comment>
<accession>A0AA37XI25</accession>
<reference evidence="4" key="1">
    <citation type="journal article" date="2014" name="Int. J. Syst. Evol. Microbiol.">
        <title>Complete genome sequence of Corynebacterium casei LMG S-19264T (=DSM 44701T), isolated from a smear-ripened cheese.</title>
        <authorList>
            <consortium name="US DOE Joint Genome Institute (JGI-PGF)"/>
            <person name="Walter F."/>
            <person name="Albersmeier A."/>
            <person name="Kalinowski J."/>
            <person name="Ruckert C."/>
        </authorList>
    </citation>
    <scope>NUCLEOTIDE SEQUENCE</scope>
    <source>
        <strain evidence="4">NBRC 112290</strain>
    </source>
</reference>
<keyword evidence="5" id="KW-1185">Reference proteome</keyword>
<feature type="domain" description="Lsr2 dimerization" evidence="2">
    <location>
        <begin position="1"/>
        <end position="60"/>
    </location>
</feature>
<dbReference type="Pfam" id="PF23359">
    <property type="entry name" value="Lsr2_DNA-bd"/>
    <property type="match status" value="1"/>
</dbReference>
<evidence type="ECO:0000313" key="5">
    <source>
        <dbReference type="Proteomes" id="UP001157161"/>
    </source>
</evidence>
<dbReference type="InterPro" id="IPR024412">
    <property type="entry name" value="Lsr2_dim_dom"/>
</dbReference>
<dbReference type="InterPro" id="IPR036625">
    <property type="entry name" value="E3-bd_dom_sf"/>
</dbReference>
<dbReference type="Gene3D" id="4.10.320.10">
    <property type="entry name" value="E3-binding domain"/>
    <property type="match status" value="1"/>
</dbReference>
<reference evidence="4" key="2">
    <citation type="submission" date="2023-02" db="EMBL/GenBank/DDBJ databases">
        <authorList>
            <person name="Sun Q."/>
            <person name="Mori K."/>
        </authorList>
    </citation>
    <scope>NUCLEOTIDE SEQUENCE</scope>
    <source>
        <strain evidence="4">NBRC 112290</strain>
    </source>
</reference>
<dbReference type="AlphaFoldDB" id="A0AA37XI25"/>
<dbReference type="GO" id="GO:0016746">
    <property type="term" value="F:acyltransferase activity"/>
    <property type="evidence" value="ECO:0007669"/>
    <property type="project" value="InterPro"/>
</dbReference>
<dbReference type="GO" id="GO:0003677">
    <property type="term" value="F:DNA binding"/>
    <property type="evidence" value="ECO:0007669"/>
    <property type="project" value="UniProtKB-KW"/>
</dbReference>
<dbReference type="Proteomes" id="UP001157161">
    <property type="component" value="Unassembled WGS sequence"/>
</dbReference>
<evidence type="ECO:0000313" key="4">
    <source>
        <dbReference type="EMBL" id="GMA33765.1"/>
    </source>
</evidence>
<evidence type="ECO:0000259" key="2">
    <source>
        <dbReference type="Pfam" id="PF11774"/>
    </source>
</evidence>
<dbReference type="Pfam" id="PF11774">
    <property type="entry name" value="Lsr2"/>
    <property type="match status" value="1"/>
</dbReference>
<evidence type="ECO:0000259" key="3">
    <source>
        <dbReference type="Pfam" id="PF23359"/>
    </source>
</evidence>
<dbReference type="InterPro" id="IPR055370">
    <property type="entry name" value="Lsr2_DNA-bd"/>
</dbReference>